<dbReference type="InterPro" id="IPR023214">
    <property type="entry name" value="HAD_sf"/>
</dbReference>
<evidence type="ECO:0000313" key="3">
    <source>
        <dbReference type="Proteomes" id="UP001162802"/>
    </source>
</evidence>
<reference evidence="2" key="1">
    <citation type="submission" date="2022-03" db="EMBL/GenBank/DDBJ databases">
        <title>Identification of a novel bacterium isolated from mangrove sediments.</title>
        <authorList>
            <person name="Pan X."/>
        </authorList>
    </citation>
    <scope>NUCLEOTIDE SEQUENCE</scope>
    <source>
        <strain evidence="2">B2637</strain>
    </source>
</reference>
<dbReference type="RefSeq" id="WP_243800662.1">
    <property type="nucleotide sequence ID" value="NZ_JALHAT010000022.1"/>
</dbReference>
<feature type="signal peptide" evidence="1">
    <location>
        <begin position="1"/>
        <end position="22"/>
    </location>
</feature>
<dbReference type="PANTHER" id="PTHR43344">
    <property type="entry name" value="PHOSPHOSERINE PHOSPHATASE"/>
    <property type="match status" value="1"/>
</dbReference>
<dbReference type="InterPro" id="IPR050582">
    <property type="entry name" value="HAD-like_SerB"/>
</dbReference>
<evidence type="ECO:0000313" key="2">
    <source>
        <dbReference type="EMBL" id="MCJ1961505.1"/>
    </source>
</evidence>
<evidence type="ECO:0000256" key="1">
    <source>
        <dbReference type="SAM" id="SignalP"/>
    </source>
</evidence>
<proteinExistence type="predicted"/>
<dbReference type="Proteomes" id="UP001162802">
    <property type="component" value="Unassembled WGS sequence"/>
</dbReference>
<name>A0ABT0AE94_9SPHN</name>
<accession>A0ABT0AE94</accession>
<keyword evidence="1" id="KW-0732">Signal</keyword>
<dbReference type="Gene3D" id="1.20.1440.310">
    <property type="match status" value="1"/>
</dbReference>
<sequence length="350" mass="38243">MKVRLLSGVLGAVAALTATASAANEPLAHWPAEARATIESVLADAPEGSFAVFDADNTIWQNDLEESLLPFMEARGKLPPETLDPSLKPIPFHEGETLYGYYLRLCEIDDNLCYPWIAQVFSGHTLGELKGEVDALMARTTPIPVRYEEGGKVVSGTVERPHIFEAQRELLDELRARGVHVYVVTAASEELARMVLADPRYGLNIAPEDIVGVTMVLRDPESGALTTARSQVAKGHFLDADYPAEKHMGMEMTSTLWAPNTWYAGKVAGIRTYIDAVNRPLLVAGDSPSDRAMLFEASGLRLWIDRSAAKTTALEEAKAARAKAQRASGLAVDADINWLHLRQEELAPRP</sequence>
<gene>
    <name evidence="2" type="ORF">MTR65_12495</name>
</gene>
<comment type="caution">
    <text evidence="2">The sequence shown here is derived from an EMBL/GenBank/DDBJ whole genome shotgun (WGS) entry which is preliminary data.</text>
</comment>
<dbReference type="SUPFAM" id="SSF56784">
    <property type="entry name" value="HAD-like"/>
    <property type="match status" value="1"/>
</dbReference>
<dbReference type="InterPro" id="IPR036412">
    <property type="entry name" value="HAD-like_sf"/>
</dbReference>
<dbReference type="EMBL" id="JALHAT010000022">
    <property type="protein sequence ID" value="MCJ1961505.1"/>
    <property type="molecule type" value="Genomic_DNA"/>
</dbReference>
<feature type="chain" id="PRO_5046112945" evidence="1">
    <location>
        <begin position="23"/>
        <end position="350"/>
    </location>
</feature>
<organism evidence="2 3">
    <name type="scientific">Novosphingobium mangrovi</name>
    <name type="common">ex Hu et al. 2023</name>
    <dbReference type="NCBI Taxonomy" id="2930094"/>
    <lineage>
        <taxon>Bacteria</taxon>
        <taxon>Pseudomonadati</taxon>
        <taxon>Pseudomonadota</taxon>
        <taxon>Alphaproteobacteria</taxon>
        <taxon>Sphingomonadales</taxon>
        <taxon>Sphingomonadaceae</taxon>
        <taxon>Novosphingobium</taxon>
    </lineage>
</organism>
<protein>
    <submittedName>
        <fullName evidence="2">Haloacid dehalogenase-like hydrolase</fullName>
    </submittedName>
</protein>
<keyword evidence="3" id="KW-1185">Reference proteome</keyword>
<dbReference type="Gene3D" id="3.40.50.1000">
    <property type="entry name" value="HAD superfamily/HAD-like"/>
    <property type="match status" value="1"/>
</dbReference>